<name>A0AAJ3TVH8_9MYCO</name>
<dbReference type="EMBL" id="LQPR01000024">
    <property type="protein sequence ID" value="ORW72270.1"/>
    <property type="molecule type" value="Genomic_DNA"/>
</dbReference>
<keyword evidence="3" id="KW-1185">Reference proteome</keyword>
<gene>
    <name evidence="2" type="ORF">AWC23_10160</name>
</gene>
<protein>
    <submittedName>
        <fullName evidence="2">Uncharacterized protein</fullName>
    </submittedName>
</protein>
<keyword evidence="1" id="KW-0812">Transmembrane</keyword>
<proteinExistence type="predicted"/>
<dbReference type="AlphaFoldDB" id="A0AAJ3TVH8"/>
<keyword evidence="1" id="KW-0472">Membrane</keyword>
<sequence length="97" mass="9778">MAFNFAATGYQRSMLDTSGSLGFADDPVGGGNFGLPGLLAAAICAVGLLIGVFALATGVMWLAVVGLGVALMGPWLGMALLSYAQRGAYNVALPPQD</sequence>
<accession>A0AAJ3TVH8</accession>
<feature type="transmembrane region" description="Helical" evidence="1">
    <location>
        <begin position="33"/>
        <end position="55"/>
    </location>
</feature>
<reference evidence="2 3" key="1">
    <citation type="submission" date="2016-01" db="EMBL/GenBank/DDBJ databases">
        <title>The new phylogeny of the genus Mycobacterium.</title>
        <authorList>
            <person name="Tarcisio F."/>
            <person name="Conor M."/>
            <person name="Antonella G."/>
            <person name="Elisabetta G."/>
            <person name="Giulia F.S."/>
            <person name="Sara T."/>
            <person name="Anna F."/>
            <person name="Clotilde B."/>
            <person name="Roberto B."/>
            <person name="Veronica D.S."/>
            <person name="Fabio R."/>
            <person name="Monica P."/>
            <person name="Olivier J."/>
            <person name="Enrico T."/>
            <person name="Nicola S."/>
        </authorList>
    </citation>
    <scope>NUCLEOTIDE SEQUENCE [LARGE SCALE GENOMIC DNA]</scope>
    <source>
        <strain evidence="2 3">DSM 44616</strain>
    </source>
</reference>
<evidence type="ECO:0000313" key="3">
    <source>
        <dbReference type="Proteomes" id="UP000193387"/>
    </source>
</evidence>
<evidence type="ECO:0000256" key="1">
    <source>
        <dbReference type="SAM" id="Phobius"/>
    </source>
</evidence>
<feature type="transmembrane region" description="Helical" evidence="1">
    <location>
        <begin position="62"/>
        <end position="84"/>
    </location>
</feature>
<organism evidence="2 3">
    <name type="scientific">Mycobacterium saskatchewanense</name>
    <dbReference type="NCBI Taxonomy" id="220927"/>
    <lineage>
        <taxon>Bacteria</taxon>
        <taxon>Bacillati</taxon>
        <taxon>Actinomycetota</taxon>
        <taxon>Actinomycetes</taxon>
        <taxon>Mycobacteriales</taxon>
        <taxon>Mycobacteriaceae</taxon>
        <taxon>Mycobacterium</taxon>
        <taxon>Mycobacterium simiae complex</taxon>
    </lineage>
</organism>
<comment type="caution">
    <text evidence="2">The sequence shown here is derived from an EMBL/GenBank/DDBJ whole genome shotgun (WGS) entry which is preliminary data.</text>
</comment>
<keyword evidence="1" id="KW-1133">Transmembrane helix</keyword>
<evidence type="ECO:0000313" key="2">
    <source>
        <dbReference type="EMBL" id="ORW72270.1"/>
    </source>
</evidence>
<dbReference type="Proteomes" id="UP000193387">
    <property type="component" value="Unassembled WGS sequence"/>
</dbReference>